<feature type="chain" id="PRO_5004656573" description="Phytase-like domain-containing protein" evidence="1">
    <location>
        <begin position="29"/>
        <end position="365"/>
    </location>
</feature>
<feature type="domain" description="Phytase-like" evidence="2">
    <location>
        <begin position="52"/>
        <end position="351"/>
    </location>
</feature>
<dbReference type="InterPro" id="IPR027372">
    <property type="entry name" value="Phytase-like_dom"/>
</dbReference>
<sequence length="365" mass="39234">MTFSIERAAVMKAPLAALFLALATSAVAHEMPKPELIGAFTLPTGLKIGGVEFGGISGLDYDPRADVYYAISDDRSENAPARFYKLKLAIDGSGMQSLDILETVTLLDKAGKPFALKDVDPESIRFNTATGTIYWSSEGDRNGRPFVGEAKTDGSFIREFALPEAYIPDEGRTRGIRNNLSFESLTITPDGKTLLAGTENALVQDGGDKATLDHGSRSRIIAFDLASGNVTAQYAYDTGPIFTKATEPPFWNDNGMSEFVADGNDLLTVERSFAMGVGNRITLYRASFDGASNVKDVPSLASEPVTPLSKQLLLQLDEGDFGLDIDNIEAVTFGPVVDGKRTLVLASDNNFSHGQVSQFIALKLP</sequence>
<dbReference type="PANTHER" id="PTHR37957">
    <property type="entry name" value="BLR7070 PROTEIN"/>
    <property type="match status" value="1"/>
</dbReference>
<proteinExistence type="predicted"/>
<keyword evidence="1" id="KW-0732">Signal</keyword>
<feature type="signal peptide" evidence="1">
    <location>
        <begin position="1"/>
        <end position="28"/>
    </location>
</feature>
<dbReference type="Proteomes" id="UP000016842">
    <property type="component" value="Unassembled WGS sequence"/>
</dbReference>
<reference evidence="3 4" key="1">
    <citation type="journal article" date="2014" name="FEMS Microbiol. Lett.">
        <title>Genome sequencing analysis reveals virulence-related gene content of Ochrobactrum intermedium strain 229E, a urease-positive strain isolated from the human gastric niche.</title>
        <authorList>
            <person name="Kulkarni G.J."/>
            <person name="Shetty S."/>
            <person name="Dharne M.S."/>
            <person name="Shouche Y.S."/>
        </authorList>
    </citation>
    <scope>NUCLEOTIDE SEQUENCE [LARGE SCALE GENOMIC DNA]</scope>
    <source>
        <strain evidence="3 4">229E</strain>
    </source>
</reference>
<name>U4V0P4_9HYPH</name>
<dbReference type="PATRIC" id="fig|1337887.3.peg.5580"/>
<comment type="caution">
    <text evidence="3">The sequence shown here is derived from an EMBL/GenBank/DDBJ whole genome shotgun (WGS) entry which is preliminary data.</text>
</comment>
<dbReference type="AlphaFoldDB" id="U4V0P4"/>
<evidence type="ECO:0000256" key="1">
    <source>
        <dbReference type="SAM" id="SignalP"/>
    </source>
</evidence>
<dbReference type="EMBL" id="ASXJ01000377">
    <property type="protein sequence ID" value="ERL99554.1"/>
    <property type="molecule type" value="Genomic_DNA"/>
</dbReference>
<protein>
    <recommendedName>
        <fullName evidence="2">Phytase-like domain-containing protein</fullName>
    </recommendedName>
</protein>
<evidence type="ECO:0000259" key="2">
    <source>
        <dbReference type="Pfam" id="PF13449"/>
    </source>
</evidence>
<dbReference type="PANTHER" id="PTHR37957:SF1">
    <property type="entry name" value="PHYTASE-LIKE DOMAIN-CONTAINING PROTEIN"/>
    <property type="match status" value="1"/>
</dbReference>
<organism evidence="3 4">
    <name type="scientific">Brucella intermedia 229E</name>
    <dbReference type="NCBI Taxonomy" id="1337887"/>
    <lineage>
        <taxon>Bacteria</taxon>
        <taxon>Pseudomonadati</taxon>
        <taxon>Pseudomonadota</taxon>
        <taxon>Alphaproteobacteria</taxon>
        <taxon>Hyphomicrobiales</taxon>
        <taxon>Brucellaceae</taxon>
        <taxon>Brucella/Ochrobactrum group</taxon>
        <taxon>Brucella</taxon>
    </lineage>
</organism>
<evidence type="ECO:0000313" key="4">
    <source>
        <dbReference type="Proteomes" id="UP000016842"/>
    </source>
</evidence>
<gene>
    <name evidence="3" type="ORF">Q644_10495</name>
</gene>
<dbReference type="SUPFAM" id="SSF63829">
    <property type="entry name" value="Calcium-dependent phosphotriesterase"/>
    <property type="match status" value="1"/>
</dbReference>
<accession>U4V0P4</accession>
<dbReference type="Pfam" id="PF13449">
    <property type="entry name" value="Phytase-like"/>
    <property type="match status" value="1"/>
</dbReference>
<evidence type="ECO:0000313" key="3">
    <source>
        <dbReference type="EMBL" id="ERL99554.1"/>
    </source>
</evidence>